<dbReference type="Gene3D" id="2.60.40.200">
    <property type="entry name" value="Superoxide dismutase, copper/zinc binding domain"/>
    <property type="match status" value="1"/>
</dbReference>
<dbReference type="SUPFAM" id="SSF49329">
    <property type="entry name" value="Cu,Zn superoxide dismutase-like"/>
    <property type="match status" value="1"/>
</dbReference>
<dbReference type="GO" id="GO:0006801">
    <property type="term" value="P:superoxide metabolic process"/>
    <property type="evidence" value="ECO:0007669"/>
    <property type="project" value="InterPro"/>
</dbReference>
<dbReference type="InterPro" id="IPR053257">
    <property type="entry name" value="Cu-only_SOD"/>
</dbReference>
<organism evidence="1 2">
    <name type="scientific">Arctia plantaginis</name>
    <name type="common">Wood tiger moth</name>
    <name type="synonym">Phalaena plantaginis</name>
    <dbReference type="NCBI Taxonomy" id="874455"/>
    <lineage>
        <taxon>Eukaryota</taxon>
        <taxon>Metazoa</taxon>
        <taxon>Ecdysozoa</taxon>
        <taxon>Arthropoda</taxon>
        <taxon>Hexapoda</taxon>
        <taxon>Insecta</taxon>
        <taxon>Pterygota</taxon>
        <taxon>Neoptera</taxon>
        <taxon>Endopterygota</taxon>
        <taxon>Lepidoptera</taxon>
        <taxon>Glossata</taxon>
        <taxon>Ditrysia</taxon>
        <taxon>Noctuoidea</taxon>
        <taxon>Erebidae</taxon>
        <taxon>Arctiinae</taxon>
        <taxon>Arctia</taxon>
    </lineage>
</organism>
<evidence type="ECO:0000313" key="2">
    <source>
        <dbReference type="Proteomes" id="UP000494256"/>
    </source>
</evidence>
<gene>
    <name evidence="1" type="ORF">APLA_LOCUS14116</name>
</gene>
<dbReference type="PANTHER" id="PTHR20910:SF1">
    <property type="entry name" value="SUPEROXIDE DISMUTASE COPPER_ZINC BINDING DOMAIN-CONTAINING PROTEIN"/>
    <property type="match status" value="1"/>
</dbReference>
<sequence length="213" mass="24078">MRRWRLQVEPLLHTTSGPVKCIAELWLIDEFVLFFKDLRLMWSSGSYELMSETFSTSQAYNSNSACPWCGADNPLRCDVGDLTARLGTFSVGAERQMFIDSNFPLEGKVSAFGRSIVIFGPDRSSERFACANIEPDKDIIKYVNIMKPPRFVIGMFLEDIRRVMGVPEWMLSVDARRTRTLHGVHACSCCCTSLGYRPTGSSWTSPGRPQRCI</sequence>
<name>A0A8S1B412_ARCPL</name>
<reference evidence="1 2" key="1">
    <citation type="submission" date="2020-04" db="EMBL/GenBank/DDBJ databases">
        <authorList>
            <person name="Wallbank WR R."/>
            <person name="Pardo Diaz C."/>
            <person name="Kozak K."/>
            <person name="Martin S."/>
            <person name="Jiggins C."/>
            <person name="Moest M."/>
            <person name="Warren A I."/>
            <person name="Byers J.R.P. K."/>
            <person name="Montejo-Kovacevich G."/>
            <person name="Yen C E."/>
        </authorList>
    </citation>
    <scope>NUCLEOTIDE SEQUENCE [LARGE SCALE GENOMIC DNA]</scope>
</reference>
<protein>
    <recommendedName>
        <fullName evidence="3">Superoxide dismutase</fullName>
    </recommendedName>
</protein>
<dbReference type="PANTHER" id="PTHR20910">
    <property type="entry name" value="AGAP001623-PA"/>
    <property type="match status" value="1"/>
</dbReference>
<dbReference type="InterPro" id="IPR036423">
    <property type="entry name" value="SOD-like_Cu/Zn_dom_sf"/>
</dbReference>
<evidence type="ECO:0000313" key="1">
    <source>
        <dbReference type="EMBL" id="CAB3252709.1"/>
    </source>
</evidence>
<dbReference type="Proteomes" id="UP000494256">
    <property type="component" value="Unassembled WGS sequence"/>
</dbReference>
<comment type="caution">
    <text evidence="1">The sequence shown here is derived from an EMBL/GenBank/DDBJ whole genome shotgun (WGS) entry which is preliminary data.</text>
</comment>
<dbReference type="GO" id="GO:0046872">
    <property type="term" value="F:metal ion binding"/>
    <property type="evidence" value="ECO:0007669"/>
    <property type="project" value="InterPro"/>
</dbReference>
<accession>A0A8S1B412</accession>
<dbReference type="AlphaFoldDB" id="A0A8S1B412"/>
<dbReference type="OrthoDB" id="10039134at2759"/>
<dbReference type="EMBL" id="CADEBD010000378">
    <property type="protein sequence ID" value="CAB3252709.1"/>
    <property type="molecule type" value="Genomic_DNA"/>
</dbReference>
<proteinExistence type="predicted"/>
<evidence type="ECO:0008006" key="3">
    <source>
        <dbReference type="Google" id="ProtNLM"/>
    </source>
</evidence>